<keyword evidence="2" id="KW-1185">Reference proteome</keyword>
<accession>A0A2Z2KJZ4</accession>
<name>A0A2Z2KJZ4_9BACL</name>
<reference evidence="1 2" key="1">
    <citation type="submission" date="2017-06" db="EMBL/GenBank/DDBJ databases">
        <title>Complete genome sequence of Paenibacillus donghaensis KCTC 13049T isolated from East Sea sediment, South Korea.</title>
        <authorList>
            <person name="Jung B.K."/>
            <person name="Hong S.-J."/>
            <person name="Shin J.-H."/>
        </authorList>
    </citation>
    <scope>NUCLEOTIDE SEQUENCE [LARGE SCALE GENOMIC DNA]</scope>
    <source>
        <strain evidence="1 2">KCTC 13049</strain>
    </source>
</reference>
<dbReference type="KEGG" id="pdh:B9T62_18805"/>
<dbReference type="Proteomes" id="UP000249890">
    <property type="component" value="Chromosome"/>
</dbReference>
<sequence>MITYREMKEDKRYFAQEKYGRYCNHARSQGFDPVTYTEFKSAGEYFGTGTKKLTNVIHGGVK</sequence>
<evidence type="ECO:0000313" key="2">
    <source>
        <dbReference type="Proteomes" id="UP000249890"/>
    </source>
</evidence>
<gene>
    <name evidence="1" type="ORF">B9T62_18805</name>
</gene>
<evidence type="ECO:0000313" key="1">
    <source>
        <dbReference type="EMBL" id="ASA22659.1"/>
    </source>
</evidence>
<dbReference type="AlphaFoldDB" id="A0A2Z2KJZ4"/>
<protein>
    <submittedName>
        <fullName evidence="1">Uncharacterized protein</fullName>
    </submittedName>
</protein>
<dbReference type="RefSeq" id="WP_087916657.1">
    <property type="nucleotide sequence ID" value="NZ_CP021780.1"/>
</dbReference>
<dbReference type="EMBL" id="CP021780">
    <property type="protein sequence ID" value="ASA22659.1"/>
    <property type="molecule type" value="Genomic_DNA"/>
</dbReference>
<organism evidence="1 2">
    <name type="scientific">Paenibacillus donghaensis</name>
    <dbReference type="NCBI Taxonomy" id="414771"/>
    <lineage>
        <taxon>Bacteria</taxon>
        <taxon>Bacillati</taxon>
        <taxon>Bacillota</taxon>
        <taxon>Bacilli</taxon>
        <taxon>Bacillales</taxon>
        <taxon>Paenibacillaceae</taxon>
        <taxon>Paenibacillus</taxon>
    </lineage>
</organism>
<proteinExistence type="predicted"/>